<feature type="domain" description="UvrD-like helicase ATP-binding" evidence="6">
    <location>
        <begin position="1"/>
        <end position="227"/>
    </location>
</feature>
<dbReference type="Gene3D" id="3.40.50.300">
    <property type="entry name" value="P-loop containing nucleotide triphosphate hydrolases"/>
    <property type="match status" value="2"/>
</dbReference>
<proteinExistence type="predicted"/>
<dbReference type="Pfam" id="PF13245">
    <property type="entry name" value="AAA_19"/>
    <property type="match status" value="1"/>
</dbReference>
<dbReference type="PANTHER" id="PTHR11070">
    <property type="entry name" value="UVRD / RECB / PCRA DNA HELICASE FAMILY MEMBER"/>
    <property type="match status" value="1"/>
</dbReference>
<evidence type="ECO:0000259" key="6">
    <source>
        <dbReference type="PROSITE" id="PS51198"/>
    </source>
</evidence>
<dbReference type="PROSITE" id="PS51198">
    <property type="entry name" value="UVRD_HELICASE_ATP_BIND"/>
    <property type="match status" value="1"/>
</dbReference>
<dbReference type="InterPro" id="IPR014016">
    <property type="entry name" value="UvrD-like_ATP-bd"/>
</dbReference>
<dbReference type="EMBL" id="LQYS01000058">
    <property type="protein sequence ID" value="KYD12798.1"/>
    <property type="molecule type" value="Genomic_DNA"/>
</dbReference>
<evidence type="ECO:0000256" key="1">
    <source>
        <dbReference type="ARBA" id="ARBA00022741"/>
    </source>
</evidence>
<evidence type="ECO:0000256" key="3">
    <source>
        <dbReference type="ARBA" id="ARBA00022806"/>
    </source>
</evidence>
<dbReference type="AlphaFoldDB" id="A0A150LKD6"/>
<keyword evidence="4 5" id="KW-0067">ATP-binding</keyword>
<evidence type="ECO:0000256" key="2">
    <source>
        <dbReference type="ARBA" id="ARBA00022801"/>
    </source>
</evidence>
<reference evidence="7 8" key="1">
    <citation type="submission" date="2016-01" db="EMBL/GenBank/DDBJ databases">
        <title>Draft Genome Sequences of Seven Thermophilic Sporeformers Isolated from Foods.</title>
        <authorList>
            <person name="Berendsen E.M."/>
            <person name="Wells-Bennik M.H."/>
            <person name="Krawcyk A.O."/>
            <person name="De Jong A."/>
            <person name="Holsappel S."/>
            <person name="Eijlander R.T."/>
            <person name="Kuipers O.P."/>
        </authorList>
    </citation>
    <scope>NUCLEOTIDE SEQUENCE [LARGE SCALE GENOMIC DNA]</scope>
    <source>
        <strain evidence="7 8">B4119</strain>
    </source>
</reference>
<keyword evidence="1 5" id="KW-0547">Nucleotide-binding</keyword>
<dbReference type="PATRIC" id="fig|81408.3.peg.3952"/>
<dbReference type="GO" id="GO:0005524">
    <property type="term" value="F:ATP binding"/>
    <property type="evidence" value="ECO:0007669"/>
    <property type="project" value="UniProtKB-UniRule"/>
</dbReference>
<feature type="binding site" evidence="5">
    <location>
        <begin position="12"/>
        <end position="19"/>
    </location>
    <ligand>
        <name>ATP</name>
        <dbReference type="ChEBI" id="CHEBI:30616"/>
    </ligand>
</feature>
<protein>
    <recommendedName>
        <fullName evidence="6">UvrD-like helicase ATP-binding domain-containing protein</fullName>
    </recommendedName>
</protein>
<evidence type="ECO:0000313" key="8">
    <source>
        <dbReference type="Proteomes" id="UP000075455"/>
    </source>
</evidence>
<accession>A0A150LKD6</accession>
<keyword evidence="3 5" id="KW-0347">Helicase</keyword>
<sequence length="514" mass="59945">MSKKLKPILVIAGPGAGKTHYLVEKICESLPSLESHRFLAVITYTNTATSEIRERLSKKIEIPQNVFIGTIHSFLIRFILKPFGSIYGVLPNNPIYKEVNVNAKDKKEEHIIKSQIVKKGVVPYEKIISLSKNLMKDYEKVRVLVSERLQYLFVDEFQDIDSGQYEIFESIRKQQKTKMYFVGDPEQSIMTFRNNGRKKPLNKRPIYEAMQSKMIEKKFLYNNHRSSVTIIDFLNKFHTSLKQVKSNEEIDSQNKVVFIDTQDIRKIIEEFNRLCNDQKYCRNKPKSRFFLGFKGDTYTKVENEYGLIQKESNESNQPKFIEETSHFITKLLNTNQNNIISYMGIDDLQYRMLCLSVIDIIKQNPFISSKSLIDYIKVIFKGDPYKTIHNKIQHKPDELAEEFIKKINSELQGRFNLQKTEDYHLTIHKSKGLQADAVLVIARSKKELIKWLETDVEARLADKQDTCRVGYVAFSRAKEFLCIACLEKVDSELREHMIKLDIEIVPLAEKLLKV</sequence>
<dbReference type="GO" id="GO:0003677">
    <property type="term" value="F:DNA binding"/>
    <property type="evidence" value="ECO:0007669"/>
    <property type="project" value="InterPro"/>
</dbReference>
<dbReference type="GO" id="GO:0043138">
    <property type="term" value="F:3'-5' DNA helicase activity"/>
    <property type="evidence" value="ECO:0007669"/>
    <property type="project" value="TreeGrafter"/>
</dbReference>
<dbReference type="PANTHER" id="PTHR11070:SF2">
    <property type="entry name" value="ATP-DEPENDENT DNA HELICASE SRS2"/>
    <property type="match status" value="1"/>
</dbReference>
<evidence type="ECO:0000256" key="5">
    <source>
        <dbReference type="PROSITE-ProRule" id="PRU00560"/>
    </source>
</evidence>
<dbReference type="SUPFAM" id="SSF52540">
    <property type="entry name" value="P-loop containing nucleoside triphosphate hydrolases"/>
    <property type="match status" value="1"/>
</dbReference>
<dbReference type="InterPro" id="IPR000212">
    <property type="entry name" value="DNA_helicase_UvrD/REP"/>
</dbReference>
<organism evidence="7 8">
    <name type="scientific">Saccharococcus caldoxylosilyticus</name>
    <dbReference type="NCBI Taxonomy" id="81408"/>
    <lineage>
        <taxon>Bacteria</taxon>
        <taxon>Bacillati</taxon>
        <taxon>Bacillota</taxon>
        <taxon>Bacilli</taxon>
        <taxon>Bacillales</taxon>
        <taxon>Anoxybacillaceae</taxon>
        <taxon>Saccharococcus</taxon>
    </lineage>
</organism>
<dbReference type="GO" id="GO:0000725">
    <property type="term" value="P:recombinational repair"/>
    <property type="evidence" value="ECO:0007669"/>
    <property type="project" value="TreeGrafter"/>
</dbReference>
<keyword evidence="2 5" id="KW-0378">Hydrolase</keyword>
<gene>
    <name evidence="7" type="ORF">B4119_1952</name>
</gene>
<dbReference type="InterPro" id="IPR027417">
    <property type="entry name" value="P-loop_NTPase"/>
</dbReference>
<evidence type="ECO:0000313" key="7">
    <source>
        <dbReference type="EMBL" id="KYD12798.1"/>
    </source>
</evidence>
<name>A0A150LKD6_9BACL</name>
<dbReference type="RefSeq" id="WP_061579622.1">
    <property type="nucleotide sequence ID" value="NZ_LQYS01000058.1"/>
</dbReference>
<dbReference type="GO" id="GO:0016787">
    <property type="term" value="F:hydrolase activity"/>
    <property type="evidence" value="ECO:0007669"/>
    <property type="project" value="UniProtKB-UniRule"/>
</dbReference>
<comment type="caution">
    <text evidence="7">The sequence shown here is derived from an EMBL/GenBank/DDBJ whole genome shotgun (WGS) entry which is preliminary data.</text>
</comment>
<dbReference type="Proteomes" id="UP000075455">
    <property type="component" value="Unassembled WGS sequence"/>
</dbReference>
<evidence type="ECO:0000256" key="4">
    <source>
        <dbReference type="ARBA" id="ARBA00022840"/>
    </source>
</evidence>
<dbReference type="STRING" id="81408.B4119_1952"/>